<name>A0A853BQ36_9ACTN</name>
<evidence type="ECO:0000313" key="1">
    <source>
        <dbReference type="EMBL" id="NYI96621.1"/>
    </source>
</evidence>
<protein>
    <submittedName>
        <fullName evidence="1">Uncharacterized protein</fullName>
    </submittedName>
</protein>
<organism evidence="1 2">
    <name type="scientific">Streptomonospora nanhaiensis</name>
    <dbReference type="NCBI Taxonomy" id="1323731"/>
    <lineage>
        <taxon>Bacteria</taxon>
        <taxon>Bacillati</taxon>
        <taxon>Actinomycetota</taxon>
        <taxon>Actinomycetes</taxon>
        <taxon>Streptosporangiales</taxon>
        <taxon>Nocardiopsidaceae</taxon>
        <taxon>Streptomonospora</taxon>
    </lineage>
</organism>
<comment type="caution">
    <text evidence="1">The sequence shown here is derived from an EMBL/GenBank/DDBJ whole genome shotgun (WGS) entry which is preliminary data.</text>
</comment>
<dbReference type="AlphaFoldDB" id="A0A853BQ36"/>
<sequence>MSLLQRIRGDRELAGLLVHPFDFDLDRPYWVGEDEELRSGARKEAAAGRASGAGYFLCGEGGEERPVLYLSSDGVTSLVADSLADLLTLVVAAPWWPDCLGRWREGAAGMRAAHALLRAEAVADEVPDLADHQERVAAALDLDLSADVMGRLLAAARRTDPEFVLVHAEGHELEPLVPRDAAAGAG</sequence>
<proteinExistence type="predicted"/>
<reference evidence="1 2" key="1">
    <citation type="submission" date="2020-07" db="EMBL/GenBank/DDBJ databases">
        <title>Sequencing the genomes of 1000 actinobacteria strains.</title>
        <authorList>
            <person name="Klenk H.-P."/>
        </authorList>
    </citation>
    <scope>NUCLEOTIDE SEQUENCE [LARGE SCALE GENOMIC DNA]</scope>
    <source>
        <strain evidence="1 2">DSM 45927</strain>
    </source>
</reference>
<evidence type="ECO:0000313" key="2">
    <source>
        <dbReference type="Proteomes" id="UP000575985"/>
    </source>
</evidence>
<keyword evidence="2" id="KW-1185">Reference proteome</keyword>
<gene>
    <name evidence="1" type="ORF">HNR12_002898</name>
</gene>
<dbReference type="EMBL" id="JACCFO010000001">
    <property type="protein sequence ID" value="NYI96621.1"/>
    <property type="molecule type" value="Genomic_DNA"/>
</dbReference>
<accession>A0A853BQ36</accession>
<dbReference type="RefSeq" id="WP_179767958.1">
    <property type="nucleotide sequence ID" value="NZ_JACCFO010000001.1"/>
</dbReference>
<dbReference type="Proteomes" id="UP000575985">
    <property type="component" value="Unassembled WGS sequence"/>
</dbReference>